<evidence type="ECO:0000313" key="3">
    <source>
        <dbReference type="Proteomes" id="UP000595140"/>
    </source>
</evidence>
<sequence>MLHPKALAPVLERVRDTLGCSLDVLPFTYLGCPIYHGQKRIHYFEPVLKKKRDKTQDTIWMAFMRAKYCSRVHPMSKQCVDDDSHTWKRMLDVRAVVEPVIRWRVLSGTSNFWWDTWSGLGALHRQVDGCSGYWTDGVDVRAVVEPVIRWRVLSGTSNFWWDTWSGLGALHRQVDGCSGYWTDGVGDMYRSDFMIDHDALPPDLLRQLRLEPPSLVSDHVDIPVWTPSTDGKFTLASAKELLRPRRNDEVEDTVLKRCWQKHLPFKMSSLAWRVLERRLPTDDVLARFGFALPSRCLYCSPPGRETITHIFYHGSMARRVWTYFTQSARIQGTHHSLRSVLSRWWAQRPRSRMLSFLFHHLPMIILWEIWTHYAACKRVVPIRWVPPPGGTIKVNVARAPLRGAYAAIVHDSTGKFLYALSSIAFRWEPVERGGMDVLLRCIQWCISQSFLRIHVESHHSELACFFREGTPWYLHDVYARLRFLFSIATVQWFHCDVRANAPTIELAFWAVDSTEGTREFTNLQDLDIRVQSLLPMDDLPFFRIDEDGGNP</sequence>
<dbReference type="PANTHER" id="PTHR33116">
    <property type="entry name" value="REVERSE TRANSCRIPTASE ZINC-BINDING DOMAIN-CONTAINING PROTEIN-RELATED-RELATED"/>
    <property type="match status" value="1"/>
</dbReference>
<organism evidence="2 3">
    <name type="scientific">Cuscuta campestris</name>
    <dbReference type="NCBI Taxonomy" id="132261"/>
    <lineage>
        <taxon>Eukaryota</taxon>
        <taxon>Viridiplantae</taxon>
        <taxon>Streptophyta</taxon>
        <taxon>Embryophyta</taxon>
        <taxon>Tracheophyta</taxon>
        <taxon>Spermatophyta</taxon>
        <taxon>Magnoliopsida</taxon>
        <taxon>eudicotyledons</taxon>
        <taxon>Gunneridae</taxon>
        <taxon>Pentapetalae</taxon>
        <taxon>asterids</taxon>
        <taxon>lamiids</taxon>
        <taxon>Solanales</taxon>
        <taxon>Convolvulaceae</taxon>
        <taxon>Cuscuteae</taxon>
        <taxon>Cuscuta</taxon>
        <taxon>Cuscuta subgen. Grammica</taxon>
        <taxon>Cuscuta sect. Cleistogrammica</taxon>
    </lineage>
</organism>
<evidence type="ECO:0000313" key="2">
    <source>
        <dbReference type="EMBL" id="VFQ88425.1"/>
    </source>
</evidence>
<dbReference type="OrthoDB" id="1304844at2759"/>
<dbReference type="AlphaFoldDB" id="A0A484MHZ7"/>
<protein>
    <recommendedName>
        <fullName evidence="1">Reverse transcriptase zinc-binding domain-containing protein</fullName>
    </recommendedName>
</protein>
<accession>A0A484MHZ7</accession>
<keyword evidence="3" id="KW-1185">Reference proteome</keyword>
<dbReference type="EMBL" id="OOIL02003581">
    <property type="protein sequence ID" value="VFQ88425.1"/>
    <property type="molecule type" value="Genomic_DNA"/>
</dbReference>
<feature type="domain" description="Reverse transcriptase zinc-binding" evidence="1">
    <location>
        <begin position="233"/>
        <end position="321"/>
    </location>
</feature>
<dbReference type="Proteomes" id="UP000595140">
    <property type="component" value="Unassembled WGS sequence"/>
</dbReference>
<dbReference type="Pfam" id="PF13966">
    <property type="entry name" value="zf-RVT"/>
    <property type="match status" value="1"/>
</dbReference>
<evidence type="ECO:0000259" key="1">
    <source>
        <dbReference type="Pfam" id="PF13966"/>
    </source>
</evidence>
<dbReference type="InterPro" id="IPR026960">
    <property type="entry name" value="RVT-Znf"/>
</dbReference>
<dbReference type="PANTHER" id="PTHR33116:SF67">
    <property type="entry name" value="REVERSE TRANSCRIPTASE"/>
    <property type="match status" value="1"/>
</dbReference>
<proteinExistence type="predicted"/>
<gene>
    <name evidence="2" type="ORF">CCAM_LOCUS30201</name>
</gene>
<name>A0A484MHZ7_9ASTE</name>
<reference evidence="2 3" key="1">
    <citation type="submission" date="2018-04" db="EMBL/GenBank/DDBJ databases">
        <authorList>
            <person name="Vogel A."/>
        </authorList>
    </citation>
    <scope>NUCLEOTIDE SEQUENCE [LARGE SCALE GENOMIC DNA]</scope>
</reference>